<dbReference type="InterPro" id="IPR036282">
    <property type="entry name" value="Glutathione-S-Trfase_C_sf"/>
</dbReference>
<comment type="caution">
    <text evidence="3">The sequence shown here is derived from an EMBL/GenBank/DDBJ whole genome shotgun (WGS) entry which is preliminary data.</text>
</comment>
<dbReference type="InterPro" id="IPR004046">
    <property type="entry name" value="GST_C"/>
</dbReference>
<dbReference type="SUPFAM" id="SSF47616">
    <property type="entry name" value="GST C-terminal domain-like"/>
    <property type="match status" value="1"/>
</dbReference>
<reference evidence="3" key="1">
    <citation type="journal article" date="2015" name="Int. J. Syst. Evol. Microbiol.">
        <title>Rhizobium alvei sp. nov., isolated from a freshwater river.</title>
        <authorList>
            <person name="Sheu S.Y."/>
            <person name="Huang H.W."/>
            <person name="Young C.C."/>
            <person name="Chen W.M."/>
        </authorList>
    </citation>
    <scope>NUCLEOTIDE SEQUENCE</scope>
    <source>
        <strain evidence="3">TNR-22</strain>
    </source>
</reference>
<evidence type="ECO:0000259" key="1">
    <source>
        <dbReference type="PROSITE" id="PS50404"/>
    </source>
</evidence>
<proteinExistence type="predicted"/>
<dbReference type="InterPro" id="IPR036249">
    <property type="entry name" value="Thioredoxin-like_sf"/>
</dbReference>
<reference evidence="3" key="2">
    <citation type="submission" date="2023-07" db="EMBL/GenBank/DDBJ databases">
        <authorList>
            <person name="Shen H."/>
        </authorList>
    </citation>
    <scope>NUCLEOTIDE SEQUENCE</scope>
    <source>
        <strain evidence="3">TNR-22</strain>
    </source>
</reference>
<dbReference type="Gene3D" id="1.20.1050.10">
    <property type="match status" value="1"/>
</dbReference>
<dbReference type="Pfam" id="PF00043">
    <property type="entry name" value="GST_C"/>
    <property type="match status" value="1"/>
</dbReference>
<dbReference type="Gene3D" id="3.40.30.10">
    <property type="entry name" value="Glutaredoxin"/>
    <property type="match status" value="1"/>
</dbReference>
<dbReference type="CDD" id="cd03046">
    <property type="entry name" value="GST_N_GTT1_like"/>
    <property type="match status" value="1"/>
</dbReference>
<sequence length="218" mass="24875">MLKIYGVYQSRASRNYWMALELGLAFESIPVIQARRLDEPLAEDAPINTRSPDFLAINPNGHIPTIDDDGLVLWESIAINLYLARKHGGPVGAQSIAEEGQMLNWSFWAVNEIEPHSVEIVLTFDNGLQETPGGREKIAVASRLLRKPLAILEQHLGNRDWLVGDRFTVADLNVAEIIRYAWEVPTLFEPCPRVRDWYLRCHERPAFKAMWETRSREG</sequence>
<dbReference type="Pfam" id="PF13409">
    <property type="entry name" value="GST_N_2"/>
    <property type="match status" value="1"/>
</dbReference>
<gene>
    <name evidence="3" type="ORF">Q4481_02635</name>
</gene>
<dbReference type="CDD" id="cd03207">
    <property type="entry name" value="GST_C_8"/>
    <property type="match status" value="1"/>
</dbReference>
<feature type="domain" description="GST C-terminal" evidence="2">
    <location>
        <begin position="95"/>
        <end position="218"/>
    </location>
</feature>
<dbReference type="RefSeq" id="WP_304374704.1">
    <property type="nucleotide sequence ID" value="NZ_JAUOZU010000001.1"/>
</dbReference>
<feature type="domain" description="GST N-terminal" evidence="1">
    <location>
        <begin position="1"/>
        <end position="91"/>
    </location>
</feature>
<evidence type="ECO:0000313" key="4">
    <source>
        <dbReference type="Proteomes" id="UP001174932"/>
    </source>
</evidence>
<dbReference type="InterPro" id="IPR004045">
    <property type="entry name" value="Glutathione_S-Trfase_N"/>
</dbReference>
<name>A0ABT8YGN0_9HYPH</name>
<dbReference type="PANTHER" id="PTHR44051:SF8">
    <property type="entry name" value="GLUTATHIONE S-TRANSFERASE GSTA"/>
    <property type="match status" value="1"/>
</dbReference>
<evidence type="ECO:0000313" key="3">
    <source>
        <dbReference type="EMBL" id="MDO6962835.1"/>
    </source>
</evidence>
<dbReference type="SFLD" id="SFLDS00019">
    <property type="entry name" value="Glutathione_Transferase_(cytos"/>
    <property type="match status" value="1"/>
</dbReference>
<evidence type="ECO:0000259" key="2">
    <source>
        <dbReference type="PROSITE" id="PS50405"/>
    </source>
</evidence>
<dbReference type="SFLD" id="SFLDG00358">
    <property type="entry name" value="Main_(cytGST)"/>
    <property type="match status" value="1"/>
</dbReference>
<keyword evidence="4" id="KW-1185">Reference proteome</keyword>
<accession>A0ABT8YGN0</accession>
<dbReference type="InterPro" id="IPR010987">
    <property type="entry name" value="Glutathione-S-Trfase_C-like"/>
</dbReference>
<dbReference type="Proteomes" id="UP001174932">
    <property type="component" value="Unassembled WGS sequence"/>
</dbReference>
<dbReference type="PROSITE" id="PS50404">
    <property type="entry name" value="GST_NTER"/>
    <property type="match status" value="1"/>
</dbReference>
<dbReference type="PANTHER" id="PTHR44051">
    <property type="entry name" value="GLUTATHIONE S-TRANSFERASE-RELATED"/>
    <property type="match status" value="1"/>
</dbReference>
<protein>
    <submittedName>
        <fullName evidence="3">Glutathione S-transferase family protein</fullName>
    </submittedName>
</protein>
<organism evidence="3 4">
    <name type="scientific">Rhizobium alvei</name>
    <dbReference type="NCBI Taxonomy" id="1132659"/>
    <lineage>
        <taxon>Bacteria</taxon>
        <taxon>Pseudomonadati</taxon>
        <taxon>Pseudomonadota</taxon>
        <taxon>Alphaproteobacteria</taxon>
        <taxon>Hyphomicrobiales</taxon>
        <taxon>Rhizobiaceae</taxon>
        <taxon>Rhizobium/Agrobacterium group</taxon>
        <taxon>Rhizobium</taxon>
    </lineage>
</organism>
<dbReference type="EMBL" id="JAUOZU010000001">
    <property type="protein sequence ID" value="MDO6962835.1"/>
    <property type="molecule type" value="Genomic_DNA"/>
</dbReference>
<dbReference type="SUPFAM" id="SSF52833">
    <property type="entry name" value="Thioredoxin-like"/>
    <property type="match status" value="1"/>
</dbReference>
<dbReference type="PROSITE" id="PS50405">
    <property type="entry name" value="GST_CTER"/>
    <property type="match status" value="1"/>
</dbReference>
<dbReference type="InterPro" id="IPR040079">
    <property type="entry name" value="Glutathione_S-Trfase"/>
</dbReference>